<feature type="compositionally biased region" description="Polar residues" evidence="3">
    <location>
        <begin position="558"/>
        <end position="584"/>
    </location>
</feature>
<keyword evidence="4" id="KW-0812">Transmembrane</keyword>
<gene>
    <name evidence="6" type="ORF">LGLO00237_LOCUS29241</name>
</gene>
<evidence type="ECO:0000313" key="6">
    <source>
        <dbReference type="EMBL" id="CAE0677460.1"/>
    </source>
</evidence>
<dbReference type="InterPro" id="IPR054708">
    <property type="entry name" value="MTPAP-like_central"/>
</dbReference>
<dbReference type="SUPFAM" id="SSF81631">
    <property type="entry name" value="PAP/OAS1 substrate-binding domain"/>
    <property type="match status" value="1"/>
</dbReference>
<keyword evidence="4" id="KW-1133">Transmembrane helix</keyword>
<feature type="region of interest" description="Disordered" evidence="3">
    <location>
        <begin position="222"/>
        <end position="250"/>
    </location>
</feature>
<dbReference type="InterPro" id="IPR043519">
    <property type="entry name" value="NT_sf"/>
</dbReference>
<dbReference type="GO" id="GO:0005730">
    <property type="term" value="C:nucleolus"/>
    <property type="evidence" value="ECO:0007669"/>
    <property type="project" value="TreeGrafter"/>
</dbReference>
<dbReference type="CDD" id="cd05402">
    <property type="entry name" value="NT_PAP_TUTase"/>
    <property type="match status" value="1"/>
</dbReference>
<feature type="compositionally biased region" description="Low complexity" evidence="3">
    <location>
        <begin position="499"/>
        <end position="518"/>
    </location>
</feature>
<dbReference type="PANTHER" id="PTHR23092">
    <property type="entry name" value="POLY(A) RNA POLYMERASE"/>
    <property type="match status" value="1"/>
</dbReference>
<dbReference type="Pfam" id="PF04564">
    <property type="entry name" value="U-box"/>
    <property type="match status" value="1"/>
</dbReference>
<feature type="compositionally biased region" description="Polar residues" evidence="3">
    <location>
        <begin position="1546"/>
        <end position="1555"/>
    </location>
</feature>
<dbReference type="GO" id="GO:0003729">
    <property type="term" value="F:mRNA binding"/>
    <property type="evidence" value="ECO:0007669"/>
    <property type="project" value="TreeGrafter"/>
</dbReference>
<dbReference type="Pfam" id="PF22600">
    <property type="entry name" value="MTPAP-like_central"/>
    <property type="match status" value="1"/>
</dbReference>
<feature type="compositionally biased region" description="Basic residues" evidence="3">
    <location>
        <begin position="528"/>
        <end position="542"/>
    </location>
</feature>
<evidence type="ECO:0000256" key="2">
    <source>
        <dbReference type="ARBA" id="ARBA00022842"/>
    </source>
</evidence>
<feature type="compositionally biased region" description="Low complexity" evidence="3">
    <location>
        <begin position="1566"/>
        <end position="1576"/>
    </location>
</feature>
<feature type="compositionally biased region" description="Polar residues" evidence="3">
    <location>
        <begin position="1786"/>
        <end position="1799"/>
    </location>
</feature>
<feature type="compositionally biased region" description="Basic and acidic residues" evidence="3">
    <location>
        <begin position="449"/>
        <end position="463"/>
    </location>
</feature>
<feature type="compositionally biased region" description="Basic and acidic residues" evidence="3">
    <location>
        <begin position="1669"/>
        <end position="1678"/>
    </location>
</feature>
<protein>
    <recommendedName>
        <fullName evidence="5">U-box domain-containing protein</fullName>
    </recommendedName>
</protein>
<sequence length="1875" mass="209069">MGSGRTFQKGMEDIRNGIKFEKAIRFSDSKEYCDTITLSSEYVANGSKFLGSMDKITGGGFFRDPVHVEWNEKAKGWTWTKPKWFKKKGWYTLSTYVAFRLTTSLWRNYWRYKKLDPKDPKCEKRYPAKLLEKQLNVEVLQSKEVLTDFWSTIDLEKKEDLLNGLMNMVDKSSRKDVKSSSKSGTRQQQKQQQQLLPEDQCEALRGLLHRICEDSESKNLKKSSALKRQAKAKTQGTSEHSHSSSSEVIVPESVPGKYKCPLTGLVFLEPVKLEDGKVVEKEAVEKKILNGWKSKVSPESLVPAKALSEEIQRFLVKHPDFRQYQFHSERKSTTGGNPKRGKQQVDLLSQARQLGLQSVGGGLRSYYDDSGVRANLSEEERKAMEIKSLLNESKGVRKETFIEYLFSTSLPRYDKPFDKMLRRMGVHMQAAAANKIGMDLMAEETERNLKRDKTRGKRADFKNAKSKTVGVKKNADSTVVHQKLMTSQRKSHSATNSPLVSSFKTSSPPSPLLTSQTTDFEEGMRMKTVVRKKKKKKKKRSQGKIVSGEATSKDDSHVPSTKSIKTVTASNSMPNIHNSLSMSKTFARKHESVRNEQKSKKEERSQNVPNLASRSVKKLGSAPAASTSIKPLPTPSKDSTTFAIIPQAAPPSSYQASPGESDTSEGIDHRIRKPHSRTRSSESLSRDQKAPLGRPPRPSKALIKRDQGDAHNHTNFHMPSSGLLFADEHRLGPVPEAKSKSSALKLSKPTSFIQSDEKNPLKLQNYNPNGEVAWTIPDFASATLAHINQKFIGRMMSHRRGLVMVPENKVLRNHKTTNEPSLYLDVQLSHQVIPKIIQASAAARAKILLETQSALERVHSRSRSGSDVSEELAPPMLRRIATPPVRGMLTGLGVTDERMFVGDNSSVDERGRARTVNNRVRCRSVENRRGRNGQPDGKDCSTGAPRYEPAGGDIPKISGHFKPAIPGVHLPPPATEMMISQIGDGSGKRGQVHVRRMTVALPCWLSILCSPGIVNKSSKQKSRDPAVREAHDKLQSYVRNLLQNERPQEEAKSKSPRLHMETVLLHHFVAKILQCHMSLGDEIAHFEQLVSFLVTRATAIYDEIIERITGVVAGIWKGSRVQKYGSYATGLALPSSDIDLVVSEVGAAPDVGEVSCPVQDTFRSRFQRLADELSQHSWIKNVKAIHTAKIPVIKLECNVKGRTIPVDITFNFGSRHEGSSSSPLIPSTGSRSQSPILSATPKAGSGSSTSFTVVPEKVELARRKSEENVHVPATICEGESPSLQRIHNGVQSVQLIKDYLEKIKPLKPLMFVLKQFLYEKELNNIFTGGLSSYCLILMIVGFLRHRRAVAEAATRGGVDKSFENLGALLVGFLHLYGCMFSYAKTGIDPEAKDASKVFFEKEESQVLTILDPLDRPPPGSQRRRRNIGGGVWNMFKVQSAFHMAWQILLEPWPTYSSTQLRRIIQGPYPSHEIALPASLTIPASPHSQLNHPHSGKSTANNKEVIKRRRPLEINTRKSHAGFSGPRDLRASTEPQPIVDTADYSMDVSQSAPSSPSRRKLAKAREAAAASDQAATPPTFPFPAMPHPYSMNPIRNQPMGFFMQPQRGGSAGTSKHVVEPYVLDPRRGGVLPMNTSYYPRTQSHEYPQMTSKVTTRRRYTKRMGTGNAGDDSHPKELGHKHQHTRRPTSASNKGRRARQHGKHPQTQNQNQNHNGNQNYDDDNSWGSARRSASTHSHKNDWEAFQQGPNDSLHCRIHGAKVDWEEEKSVLVAVANSRSKRHARRQGSKIQQKMDQSTVVTAVTKDARKQQSSNAGSSSKDISSSRIEKKKWSQMVGTKTRAAVPVKSDETAKEKPKDSASIWKDFDKKKLNGFASK</sequence>
<feature type="compositionally biased region" description="Basic and acidic residues" evidence="3">
    <location>
        <begin position="1845"/>
        <end position="1859"/>
    </location>
</feature>
<dbReference type="SUPFAM" id="SSF81301">
    <property type="entry name" value="Nucleotidyltransferase"/>
    <property type="match status" value="1"/>
</dbReference>
<evidence type="ECO:0000256" key="3">
    <source>
        <dbReference type="SAM" id="MobiDB-lite"/>
    </source>
</evidence>
<proteinExistence type="predicted"/>
<feature type="compositionally biased region" description="Basic residues" evidence="3">
    <location>
        <begin position="1776"/>
        <end position="1785"/>
    </location>
</feature>
<dbReference type="GO" id="GO:0046872">
    <property type="term" value="F:metal ion binding"/>
    <property type="evidence" value="ECO:0007669"/>
    <property type="project" value="UniProtKB-KW"/>
</dbReference>
<dbReference type="GO" id="GO:0031123">
    <property type="term" value="P:RNA 3'-end processing"/>
    <property type="evidence" value="ECO:0007669"/>
    <property type="project" value="TreeGrafter"/>
</dbReference>
<feature type="compositionally biased region" description="Basic and acidic residues" evidence="3">
    <location>
        <begin position="588"/>
        <end position="605"/>
    </location>
</feature>
<dbReference type="GO" id="GO:0043634">
    <property type="term" value="P:polyadenylation-dependent ncRNA catabolic process"/>
    <property type="evidence" value="ECO:0007669"/>
    <property type="project" value="TreeGrafter"/>
</dbReference>
<dbReference type="Gene3D" id="3.30.460.10">
    <property type="entry name" value="Beta Polymerase, domain 2"/>
    <property type="match status" value="1"/>
</dbReference>
<feature type="compositionally biased region" description="Low complexity" evidence="3">
    <location>
        <begin position="1219"/>
        <end position="1232"/>
    </location>
</feature>
<dbReference type="GO" id="GO:0031499">
    <property type="term" value="C:TRAMP complex"/>
    <property type="evidence" value="ECO:0007669"/>
    <property type="project" value="TreeGrafter"/>
</dbReference>
<dbReference type="InterPro" id="IPR013083">
    <property type="entry name" value="Znf_RING/FYVE/PHD"/>
</dbReference>
<dbReference type="InterPro" id="IPR002058">
    <property type="entry name" value="PAP_assoc"/>
</dbReference>
<feature type="region of interest" description="Disordered" evidence="3">
    <location>
        <begin position="172"/>
        <end position="196"/>
    </location>
</feature>
<feature type="region of interest" description="Disordered" evidence="3">
    <location>
        <begin position="925"/>
        <end position="958"/>
    </location>
</feature>
<dbReference type="GO" id="GO:0004842">
    <property type="term" value="F:ubiquitin-protein transferase activity"/>
    <property type="evidence" value="ECO:0007669"/>
    <property type="project" value="InterPro"/>
</dbReference>
<dbReference type="Pfam" id="PF03828">
    <property type="entry name" value="PAP_assoc"/>
    <property type="match status" value="1"/>
</dbReference>
<keyword evidence="1" id="KW-0479">Metal-binding</keyword>
<feature type="compositionally biased region" description="Basic residues" evidence="3">
    <location>
        <begin position="222"/>
        <end position="231"/>
    </location>
</feature>
<dbReference type="GO" id="GO:1990817">
    <property type="term" value="F:poly(A) RNA polymerase activity"/>
    <property type="evidence" value="ECO:0007669"/>
    <property type="project" value="InterPro"/>
</dbReference>
<feature type="compositionally biased region" description="Low complexity" evidence="3">
    <location>
        <begin position="1810"/>
        <end position="1823"/>
    </location>
</feature>
<keyword evidence="2" id="KW-0460">Magnesium</keyword>
<feature type="compositionally biased region" description="Polar residues" evidence="3">
    <location>
        <begin position="650"/>
        <end position="661"/>
    </location>
</feature>
<evidence type="ECO:0000259" key="5">
    <source>
        <dbReference type="SMART" id="SM00504"/>
    </source>
</evidence>
<feature type="region of interest" description="Disordered" evidence="3">
    <location>
        <begin position="449"/>
        <end position="702"/>
    </location>
</feature>
<accession>A0A7S3ZAR2</accession>
<reference evidence="6" key="1">
    <citation type="submission" date="2021-01" db="EMBL/GenBank/DDBJ databases">
        <authorList>
            <person name="Corre E."/>
            <person name="Pelletier E."/>
            <person name="Niang G."/>
            <person name="Scheremetjew M."/>
            <person name="Finn R."/>
            <person name="Kale V."/>
            <person name="Holt S."/>
            <person name="Cochrane G."/>
            <person name="Meng A."/>
            <person name="Brown T."/>
            <person name="Cohen L."/>
        </authorList>
    </citation>
    <scope>NUCLEOTIDE SEQUENCE</scope>
    <source>
        <strain evidence="6">CCCM811</strain>
    </source>
</reference>
<feature type="compositionally biased region" description="Basic residues" evidence="3">
    <location>
        <begin position="1692"/>
        <end position="1702"/>
    </location>
</feature>
<feature type="region of interest" description="Disordered" evidence="3">
    <location>
        <begin position="1482"/>
        <end position="1590"/>
    </location>
</feature>
<feature type="compositionally biased region" description="Low complexity" evidence="3">
    <location>
        <begin position="180"/>
        <end position="194"/>
    </location>
</feature>
<feature type="compositionally biased region" description="Polar residues" evidence="3">
    <location>
        <begin position="1723"/>
        <end position="1733"/>
    </location>
</feature>
<dbReference type="SMART" id="SM00504">
    <property type="entry name" value="Ubox"/>
    <property type="match status" value="1"/>
</dbReference>
<feature type="compositionally biased region" description="Polar residues" evidence="3">
    <location>
        <begin position="476"/>
        <end position="498"/>
    </location>
</feature>
<feature type="domain" description="U-box" evidence="5">
    <location>
        <begin position="257"/>
        <end position="314"/>
    </location>
</feature>
<dbReference type="Gene3D" id="3.30.40.10">
    <property type="entry name" value="Zinc/RING finger domain, C3HC4 (zinc finger)"/>
    <property type="match status" value="1"/>
</dbReference>
<organism evidence="6">
    <name type="scientific">Lotharella globosa</name>
    <dbReference type="NCBI Taxonomy" id="91324"/>
    <lineage>
        <taxon>Eukaryota</taxon>
        <taxon>Sar</taxon>
        <taxon>Rhizaria</taxon>
        <taxon>Cercozoa</taxon>
        <taxon>Chlorarachniophyceae</taxon>
        <taxon>Lotharella</taxon>
    </lineage>
</organism>
<feature type="compositionally biased region" description="Polar residues" evidence="3">
    <location>
        <begin position="1636"/>
        <end position="1652"/>
    </location>
</feature>
<feature type="compositionally biased region" description="Low complexity" evidence="3">
    <location>
        <begin position="1704"/>
        <end position="1717"/>
    </location>
</feature>
<name>A0A7S3ZAR2_9EUKA</name>
<evidence type="ECO:0000256" key="4">
    <source>
        <dbReference type="SAM" id="Phobius"/>
    </source>
</evidence>
<dbReference type="EMBL" id="HBIV01041498">
    <property type="protein sequence ID" value="CAE0677460.1"/>
    <property type="molecule type" value="Transcribed_RNA"/>
</dbReference>
<dbReference type="GO" id="GO:0016567">
    <property type="term" value="P:protein ubiquitination"/>
    <property type="evidence" value="ECO:0007669"/>
    <property type="project" value="InterPro"/>
</dbReference>
<feature type="region of interest" description="Disordered" evidence="3">
    <location>
        <begin position="1214"/>
        <end position="1250"/>
    </location>
</feature>
<dbReference type="InterPro" id="IPR003613">
    <property type="entry name" value="Ubox_domain"/>
</dbReference>
<dbReference type="Gene3D" id="1.10.1410.10">
    <property type="match status" value="1"/>
</dbReference>
<feature type="transmembrane region" description="Helical" evidence="4">
    <location>
        <begin position="1325"/>
        <end position="1343"/>
    </location>
</feature>
<feature type="transmembrane region" description="Helical" evidence="4">
    <location>
        <begin position="1364"/>
        <end position="1383"/>
    </location>
</feature>
<feature type="region of interest" description="Disordered" evidence="3">
    <location>
        <begin position="1636"/>
        <end position="1752"/>
    </location>
</feature>
<dbReference type="PANTHER" id="PTHR23092:SF15">
    <property type="entry name" value="INACTIVE NON-CANONICAL POLY(A) RNA POLYMERASE PROTEIN TRF4-2-RELATED"/>
    <property type="match status" value="1"/>
</dbReference>
<dbReference type="SUPFAM" id="SSF57850">
    <property type="entry name" value="RING/U-box"/>
    <property type="match status" value="1"/>
</dbReference>
<keyword evidence="4" id="KW-0472">Membrane</keyword>
<feature type="region of interest" description="Disordered" evidence="3">
    <location>
        <begin position="1773"/>
        <end position="1859"/>
    </location>
</feature>
<dbReference type="InterPro" id="IPR045862">
    <property type="entry name" value="Trf4-like"/>
</dbReference>
<evidence type="ECO:0000256" key="1">
    <source>
        <dbReference type="ARBA" id="ARBA00022723"/>
    </source>
</evidence>
<feature type="compositionally biased region" description="Polar residues" evidence="3">
    <location>
        <begin position="1485"/>
        <end position="1501"/>
    </location>
</feature>